<gene>
    <name evidence="1" type="ORF">CB4_03153</name>
</gene>
<dbReference type="KEGG" id="asoc:CB4_03153"/>
<proteinExistence type="predicted"/>
<evidence type="ECO:0000313" key="1">
    <source>
        <dbReference type="EMBL" id="BAU28975.1"/>
    </source>
</evidence>
<dbReference type="Proteomes" id="UP000217696">
    <property type="component" value="Chromosome"/>
</dbReference>
<protein>
    <submittedName>
        <fullName evidence="1">Uncharacterized protein</fullName>
    </submittedName>
</protein>
<sequence>MPKFSDYLSDEKKKLLAQKVKRRRRRRNPVAVTQVPKKDNLPAPIRISARERELMEIERIMRGGGSWQRVNGAIRQTRHNYND</sequence>
<evidence type="ECO:0000313" key="2">
    <source>
        <dbReference type="Proteomes" id="UP000217696"/>
    </source>
</evidence>
<dbReference type="EMBL" id="AP017312">
    <property type="protein sequence ID" value="BAU28975.1"/>
    <property type="molecule type" value="Genomic_DNA"/>
</dbReference>
<name>A0A0U5B6D4_9BACL</name>
<reference evidence="1 2" key="1">
    <citation type="submission" date="2015-12" db="EMBL/GenBank/DDBJ databases">
        <title>Genome sequence of Aneurinibacillus soli.</title>
        <authorList>
            <person name="Lee J.S."/>
            <person name="Lee K.C."/>
            <person name="Kim K.K."/>
            <person name="Lee B.W."/>
        </authorList>
    </citation>
    <scope>NUCLEOTIDE SEQUENCE [LARGE SCALE GENOMIC DNA]</scope>
    <source>
        <strain evidence="1 2">CB4</strain>
    </source>
</reference>
<dbReference type="AlphaFoldDB" id="A0A0U5B6D4"/>
<organism evidence="1 2">
    <name type="scientific">Aneurinibacillus soli</name>
    <dbReference type="NCBI Taxonomy" id="1500254"/>
    <lineage>
        <taxon>Bacteria</taxon>
        <taxon>Bacillati</taxon>
        <taxon>Bacillota</taxon>
        <taxon>Bacilli</taxon>
        <taxon>Bacillales</taxon>
        <taxon>Paenibacillaceae</taxon>
        <taxon>Aneurinibacillus group</taxon>
        <taxon>Aneurinibacillus</taxon>
    </lineage>
</organism>
<accession>A0A0U5B6D4</accession>
<dbReference type="RefSeq" id="WP_096466664.1">
    <property type="nucleotide sequence ID" value="NZ_AP017312.1"/>
</dbReference>
<keyword evidence="2" id="KW-1185">Reference proteome</keyword>